<reference evidence="1 4" key="1">
    <citation type="journal article" date="2021" name="Environ. Microbiol.">
        <title>New insights into the diversity and evolution of the archaeal mobilome from three complete genomes of Saccharolobus shibatae.</title>
        <authorList>
            <person name="Medvedeva S."/>
            <person name="Brandt D."/>
            <person name="Cvirkaite-Krupovic V."/>
            <person name="Liu Y."/>
            <person name="Severinov K."/>
            <person name="Ishino S."/>
            <person name="Ishino Y."/>
            <person name="Prangishvili D."/>
            <person name="Kalinowski J."/>
            <person name="Krupovic M."/>
        </authorList>
    </citation>
    <scope>NUCLEOTIDE SEQUENCE</scope>
    <source>
        <strain evidence="1">BEU9</strain>
        <strain evidence="2 4">S38A</strain>
    </source>
</reference>
<keyword evidence="4" id="KW-1185">Reference proteome</keyword>
<accession>A0A8F5BSH1</accession>
<evidence type="ECO:0000313" key="3">
    <source>
        <dbReference type="Proteomes" id="UP000693941"/>
    </source>
</evidence>
<organism evidence="1 3">
    <name type="scientific">Saccharolobus shibatae</name>
    <dbReference type="NCBI Taxonomy" id="2286"/>
    <lineage>
        <taxon>Archaea</taxon>
        <taxon>Thermoproteota</taxon>
        <taxon>Thermoprotei</taxon>
        <taxon>Sulfolobales</taxon>
        <taxon>Sulfolobaceae</taxon>
        <taxon>Saccharolobus</taxon>
    </lineage>
</organism>
<evidence type="ECO:0000313" key="4">
    <source>
        <dbReference type="Proteomes" id="UP000694036"/>
    </source>
</evidence>
<evidence type="ECO:0000313" key="1">
    <source>
        <dbReference type="EMBL" id="QXJ30652.1"/>
    </source>
</evidence>
<dbReference type="EMBL" id="CP077713">
    <property type="protein sequence ID" value="QXJ33680.1"/>
    <property type="molecule type" value="Genomic_DNA"/>
</dbReference>
<name>A0A8F5BSH1_9CREN</name>
<sequence length="41" mass="4943">MGDSYHNWNSYIEISAYKMLQGIVNYAIRKRQILFTLNPHR</sequence>
<dbReference type="Proteomes" id="UP000693941">
    <property type="component" value="Chromosome"/>
</dbReference>
<protein>
    <submittedName>
        <fullName evidence="1">Uncharacterized protein</fullName>
    </submittedName>
</protein>
<gene>
    <name evidence="1" type="ORF">J5U21_00301</name>
    <name evidence="2" type="ORF">J5U22_00225</name>
</gene>
<dbReference type="EMBL" id="CP077715">
    <property type="protein sequence ID" value="QXJ30652.1"/>
    <property type="molecule type" value="Genomic_DNA"/>
</dbReference>
<dbReference type="AlphaFoldDB" id="A0A8F5BSH1"/>
<proteinExistence type="predicted"/>
<evidence type="ECO:0000313" key="2">
    <source>
        <dbReference type="EMBL" id="QXJ33680.1"/>
    </source>
</evidence>
<dbReference type="Proteomes" id="UP000694036">
    <property type="component" value="Chromosome"/>
</dbReference>